<reference evidence="6 7" key="1">
    <citation type="submission" date="2021-06" db="EMBL/GenBank/DDBJ databases">
        <authorList>
            <person name="Palmer J.M."/>
        </authorList>
    </citation>
    <scope>NUCLEOTIDE SEQUENCE [LARGE SCALE GENOMIC DNA]</scope>
    <source>
        <strain evidence="7">if_2019</strain>
        <tissue evidence="6">Muscle</tissue>
    </source>
</reference>
<comment type="caution">
    <text evidence="6">The sequence shown here is derived from an EMBL/GenBank/DDBJ whole genome shotgun (WGS) entry which is preliminary data.</text>
</comment>
<dbReference type="PANTHER" id="PTHR24100:SF151">
    <property type="entry name" value="ICOS LIGAND"/>
    <property type="match status" value="1"/>
</dbReference>
<dbReference type="EMBL" id="JAHRIQ010004831">
    <property type="protein sequence ID" value="MEQ2222906.1"/>
    <property type="molecule type" value="Genomic_DNA"/>
</dbReference>
<dbReference type="InterPro" id="IPR050504">
    <property type="entry name" value="IgSF_BTN/MOG"/>
</dbReference>
<keyword evidence="7" id="KW-1185">Reference proteome</keyword>
<dbReference type="InterPro" id="IPR007110">
    <property type="entry name" value="Ig-like_dom"/>
</dbReference>
<dbReference type="PANTHER" id="PTHR24100">
    <property type="entry name" value="BUTYROPHILIN"/>
    <property type="match status" value="1"/>
</dbReference>
<dbReference type="SMART" id="SM00409">
    <property type="entry name" value="IG"/>
    <property type="match status" value="2"/>
</dbReference>
<accession>A0ABV0SSW1</accession>
<comment type="subcellular location">
    <subcellularLocation>
        <location evidence="1">Membrane</location>
    </subcellularLocation>
</comment>
<feature type="chain" id="PRO_5047339669" description="Ig-like domain-containing protein" evidence="4">
    <location>
        <begin position="25"/>
        <end position="262"/>
    </location>
</feature>
<dbReference type="PROSITE" id="PS51257">
    <property type="entry name" value="PROKAR_LIPOPROTEIN"/>
    <property type="match status" value="1"/>
</dbReference>
<dbReference type="Pfam" id="PF07686">
    <property type="entry name" value="V-set"/>
    <property type="match status" value="2"/>
</dbReference>
<evidence type="ECO:0000313" key="7">
    <source>
        <dbReference type="Proteomes" id="UP001482620"/>
    </source>
</evidence>
<keyword evidence="3" id="KW-0393">Immunoglobulin domain</keyword>
<dbReference type="InterPro" id="IPR003599">
    <property type="entry name" value="Ig_sub"/>
</dbReference>
<proteinExistence type="predicted"/>
<sequence>MTLTSREKMICRILLLIILNSCLCATFVVNVTQSCYQAEENHNITLEWTFTTRPHGSWRQLFIVCSLLAPHRELVLYQVHEGVEVSESQDQQFSGRVQSDKDVLREGRIRLHVSRLRTEDSGLYECEVKTDDGVGSAGCVLSVSGESQVIGSHDPIIATLGQNVILPCHLEPPFDVRDLTVEWTFQDGTTKVLVHLYRNRVDDPAAQDPKYKGRTSLFHDEMTNGNVSLKLTNLTKEDEGNYFCSVRKVCPQVRMGKITLHV</sequence>
<gene>
    <name evidence="6" type="ORF">ILYODFUR_031308</name>
</gene>
<dbReference type="Proteomes" id="UP001482620">
    <property type="component" value="Unassembled WGS sequence"/>
</dbReference>
<keyword evidence="4" id="KW-0732">Signal</keyword>
<evidence type="ECO:0000313" key="6">
    <source>
        <dbReference type="EMBL" id="MEQ2222906.1"/>
    </source>
</evidence>
<dbReference type="Gene3D" id="2.60.40.10">
    <property type="entry name" value="Immunoglobulins"/>
    <property type="match status" value="2"/>
</dbReference>
<keyword evidence="2" id="KW-0472">Membrane</keyword>
<protein>
    <recommendedName>
        <fullName evidence="5">Ig-like domain-containing protein</fullName>
    </recommendedName>
</protein>
<evidence type="ECO:0000256" key="1">
    <source>
        <dbReference type="ARBA" id="ARBA00004370"/>
    </source>
</evidence>
<name>A0ABV0SSW1_9TELE</name>
<evidence type="ECO:0000256" key="3">
    <source>
        <dbReference type="ARBA" id="ARBA00023319"/>
    </source>
</evidence>
<dbReference type="SUPFAM" id="SSF48726">
    <property type="entry name" value="Immunoglobulin"/>
    <property type="match status" value="2"/>
</dbReference>
<evidence type="ECO:0000256" key="4">
    <source>
        <dbReference type="SAM" id="SignalP"/>
    </source>
</evidence>
<dbReference type="SMART" id="SM00406">
    <property type="entry name" value="IGv"/>
    <property type="match status" value="2"/>
</dbReference>
<dbReference type="InterPro" id="IPR013106">
    <property type="entry name" value="Ig_V-set"/>
</dbReference>
<feature type="non-terminal residue" evidence="6">
    <location>
        <position position="262"/>
    </location>
</feature>
<evidence type="ECO:0000259" key="5">
    <source>
        <dbReference type="PROSITE" id="PS50835"/>
    </source>
</evidence>
<feature type="domain" description="Ig-like" evidence="5">
    <location>
        <begin position="31"/>
        <end position="142"/>
    </location>
</feature>
<feature type="signal peptide" evidence="4">
    <location>
        <begin position="1"/>
        <end position="24"/>
    </location>
</feature>
<dbReference type="InterPro" id="IPR036179">
    <property type="entry name" value="Ig-like_dom_sf"/>
</dbReference>
<feature type="domain" description="Ig-like" evidence="5">
    <location>
        <begin position="161"/>
        <end position="246"/>
    </location>
</feature>
<evidence type="ECO:0000256" key="2">
    <source>
        <dbReference type="ARBA" id="ARBA00023136"/>
    </source>
</evidence>
<dbReference type="PROSITE" id="PS50835">
    <property type="entry name" value="IG_LIKE"/>
    <property type="match status" value="2"/>
</dbReference>
<dbReference type="InterPro" id="IPR013783">
    <property type="entry name" value="Ig-like_fold"/>
</dbReference>
<organism evidence="6 7">
    <name type="scientific">Ilyodon furcidens</name>
    <name type="common">goldbreast splitfin</name>
    <dbReference type="NCBI Taxonomy" id="33524"/>
    <lineage>
        <taxon>Eukaryota</taxon>
        <taxon>Metazoa</taxon>
        <taxon>Chordata</taxon>
        <taxon>Craniata</taxon>
        <taxon>Vertebrata</taxon>
        <taxon>Euteleostomi</taxon>
        <taxon>Actinopterygii</taxon>
        <taxon>Neopterygii</taxon>
        <taxon>Teleostei</taxon>
        <taxon>Neoteleostei</taxon>
        <taxon>Acanthomorphata</taxon>
        <taxon>Ovalentaria</taxon>
        <taxon>Atherinomorphae</taxon>
        <taxon>Cyprinodontiformes</taxon>
        <taxon>Goodeidae</taxon>
        <taxon>Ilyodon</taxon>
    </lineage>
</organism>